<evidence type="ECO:0000313" key="2">
    <source>
        <dbReference type="EMBL" id="HDX32786.1"/>
    </source>
</evidence>
<proteinExistence type="predicted"/>
<dbReference type="PANTHER" id="PTHR39418">
    <property type="entry name" value="DEHYDROGENASE-RELATED"/>
    <property type="match status" value="1"/>
</dbReference>
<feature type="domain" description="Formylmethanofuran dehydrogenase subunit E" evidence="1">
    <location>
        <begin position="14"/>
        <end position="134"/>
    </location>
</feature>
<reference evidence="2" key="1">
    <citation type="journal article" date="2020" name="mSystems">
        <title>Genome- and Community-Level Interaction Insights into Carbon Utilization and Element Cycling Functions of Hydrothermarchaeota in Hydrothermal Sediment.</title>
        <authorList>
            <person name="Zhou Z."/>
            <person name="Liu Y."/>
            <person name="Xu W."/>
            <person name="Pan J."/>
            <person name="Luo Z.H."/>
            <person name="Li M."/>
        </authorList>
    </citation>
    <scope>NUCLEOTIDE SEQUENCE [LARGE SCALE GENOMIC DNA]</scope>
    <source>
        <strain evidence="2">SpSt-289</strain>
    </source>
</reference>
<accession>A0A7C1JLT2</accession>
<dbReference type="AlphaFoldDB" id="A0A7C1JLT2"/>
<comment type="caution">
    <text evidence="2">The sequence shown here is derived from an EMBL/GenBank/DDBJ whole genome shotgun (WGS) entry which is preliminary data.</text>
</comment>
<organism evidence="2">
    <name type="scientific">Caldilinea aerophila</name>
    <dbReference type="NCBI Taxonomy" id="133453"/>
    <lineage>
        <taxon>Bacteria</taxon>
        <taxon>Bacillati</taxon>
        <taxon>Chloroflexota</taxon>
        <taxon>Caldilineae</taxon>
        <taxon>Caldilineales</taxon>
        <taxon>Caldilineaceae</taxon>
        <taxon>Caldilinea</taxon>
    </lineage>
</organism>
<dbReference type="PANTHER" id="PTHR39418:SF1">
    <property type="entry name" value="DEHYDROGENASE"/>
    <property type="match status" value="1"/>
</dbReference>
<name>A0A7C1JLT2_9CHLR</name>
<protein>
    <submittedName>
        <fullName evidence="2">Formylmethanofuran dehydrogenase</fullName>
    </submittedName>
</protein>
<dbReference type="InterPro" id="IPR053194">
    <property type="entry name" value="tRNA_methyltr_O"/>
</dbReference>
<dbReference type="Gene3D" id="3.30.1330.130">
    <property type="match status" value="1"/>
</dbReference>
<evidence type="ECO:0000259" key="1">
    <source>
        <dbReference type="Pfam" id="PF02663"/>
    </source>
</evidence>
<dbReference type="InterPro" id="IPR003814">
    <property type="entry name" value="FmdEsu_dom"/>
</dbReference>
<gene>
    <name evidence="2" type="ORF">ENQ20_15060</name>
</gene>
<sequence>MKTLDELLAESAAFHRHLCPRQVLGVQMGRLAAELLNLDLPQADKRLLVIAETDGCFTSGLSVATNCWVGRRTLRIEDYGKIAATFVDTKTNQAIRIAPSPTARSRAATFAPEARSRWEAMLLGYQRMAPTELFVWRPVILTTPVEAIISRAGHRVACDCCGEEIINEREVVIGDVTLCRHCAYGGYYRPCEEDPGTALTLIEQWTLQSV</sequence>
<dbReference type="SUPFAM" id="SSF143555">
    <property type="entry name" value="FwdE-like"/>
    <property type="match status" value="1"/>
</dbReference>
<dbReference type="Pfam" id="PF02663">
    <property type="entry name" value="FmdE"/>
    <property type="match status" value="1"/>
</dbReference>
<dbReference type="EMBL" id="DSMG01000158">
    <property type="protein sequence ID" value="HDX32786.1"/>
    <property type="molecule type" value="Genomic_DNA"/>
</dbReference>